<keyword evidence="1" id="KW-0472">Membrane</keyword>
<evidence type="ECO:0000313" key="2">
    <source>
        <dbReference type="EMBL" id="QDT75145.1"/>
    </source>
</evidence>
<dbReference type="EMBL" id="CP036339">
    <property type="protein sequence ID" value="QDT75145.1"/>
    <property type="molecule type" value="Genomic_DNA"/>
</dbReference>
<gene>
    <name evidence="2" type="ORF">I41_43540</name>
</gene>
<keyword evidence="3" id="KW-1185">Reference proteome</keyword>
<organism evidence="2 3">
    <name type="scientific">Lacipirellula limnantheis</name>
    <dbReference type="NCBI Taxonomy" id="2528024"/>
    <lineage>
        <taxon>Bacteria</taxon>
        <taxon>Pseudomonadati</taxon>
        <taxon>Planctomycetota</taxon>
        <taxon>Planctomycetia</taxon>
        <taxon>Pirellulales</taxon>
        <taxon>Lacipirellulaceae</taxon>
        <taxon>Lacipirellula</taxon>
    </lineage>
</organism>
<feature type="transmembrane region" description="Helical" evidence="1">
    <location>
        <begin position="46"/>
        <end position="67"/>
    </location>
</feature>
<keyword evidence="1" id="KW-0812">Transmembrane</keyword>
<sequence>MTIRTALKSLLGLTLGLPMLQSLLYWVSGLLASMGDQPAAGAFQRLHIAVGVAWLVCLIGLVISLALKAISDAGDGNGDGDAPRH</sequence>
<dbReference type="RefSeq" id="WP_145434838.1">
    <property type="nucleotide sequence ID" value="NZ_CP036339.1"/>
</dbReference>
<name>A0A517U3E2_9BACT</name>
<keyword evidence="1" id="KW-1133">Transmembrane helix</keyword>
<proteinExistence type="predicted"/>
<protein>
    <submittedName>
        <fullName evidence="2">Uncharacterized protein</fullName>
    </submittedName>
</protein>
<accession>A0A517U3E2</accession>
<dbReference type="OrthoDB" id="9966159at2"/>
<dbReference type="AlphaFoldDB" id="A0A517U3E2"/>
<dbReference type="KEGG" id="llh:I41_43540"/>
<evidence type="ECO:0000256" key="1">
    <source>
        <dbReference type="SAM" id="Phobius"/>
    </source>
</evidence>
<dbReference type="Proteomes" id="UP000317909">
    <property type="component" value="Chromosome"/>
</dbReference>
<reference evidence="2 3" key="1">
    <citation type="submission" date="2019-02" db="EMBL/GenBank/DDBJ databases">
        <title>Deep-cultivation of Planctomycetes and their phenomic and genomic characterization uncovers novel biology.</title>
        <authorList>
            <person name="Wiegand S."/>
            <person name="Jogler M."/>
            <person name="Boedeker C."/>
            <person name="Pinto D."/>
            <person name="Vollmers J."/>
            <person name="Rivas-Marin E."/>
            <person name="Kohn T."/>
            <person name="Peeters S.H."/>
            <person name="Heuer A."/>
            <person name="Rast P."/>
            <person name="Oberbeckmann S."/>
            <person name="Bunk B."/>
            <person name="Jeske O."/>
            <person name="Meyerdierks A."/>
            <person name="Storesund J.E."/>
            <person name="Kallscheuer N."/>
            <person name="Luecker S."/>
            <person name="Lage O.M."/>
            <person name="Pohl T."/>
            <person name="Merkel B.J."/>
            <person name="Hornburger P."/>
            <person name="Mueller R.-W."/>
            <person name="Bruemmer F."/>
            <person name="Labrenz M."/>
            <person name="Spormann A.M."/>
            <person name="Op den Camp H."/>
            <person name="Overmann J."/>
            <person name="Amann R."/>
            <person name="Jetten M.S.M."/>
            <person name="Mascher T."/>
            <person name="Medema M.H."/>
            <person name="Devos D.P."/>
            <person name="Kaster A.-K."/>
            <person name="Ovreas L."/>
            <person name="Rohde M."/>
            <person name="Galperin M.Y."/>
            <person name="Jogler C."/>
        </authorList>
    </citation>
    <scope>NUCLEOTIDE SEQUENCE [LARGE SCALE GENOMIC DNA]</scope>
    <source>
        <strain evidence="2 3">I41</strain>
    </source>
</reference>
<evidence type="ECO:0000313" key="3">
    <source>
        <dbReference type="Proteomes" id="UP000317909"/>
    </source>
</evidence>